<keyword evidence="5" id="KW-0820">tRNA-binding</keyword>
<dbReference type="InterPro" id="IPR018163">
    <property type="entry name" value="Thr/Ala-tRNA-synth_IIc_edit"/>
</dbReference>
<evidence type="ECO:0000256" key="12">
    <source>
        <dbReference type="ARBA" id="ARBA00022917"/>
    </source>
</evidence>
<keyword evidence="13" id="KW-0030">Aminoacyl-tRNA synthetase</keyword>
<keyword evidence="15" id="KW-0175">Coiled coil</keyword>
<dbReference type="PROSITE" id="PS50860">
    <property type="entry name" value="AA_TRNA_LIGASE_II_ALA"/>
    <property type="match status" value="1"/>
</dbReference>
<dbReference type="PANTHER" id="PTHR11777:SF9">
    <property type="entry name" value="ALANINE--TRNA LIGASE, CYTOPLASMIC"/>
    <property type="match status" value="1"/>
</dbReference>
<evidence type="ECO:0000256" key="8">
    <source>
        <dbReference type="ARBA" id="ARBA00022741"/>
    </source>
</evidence>
<dbReference type="CDD" id="cd00673">
    <property type="entry name" value="AlaRS_core"/>
    <property type="match status" value="1"/>
</dbReference>
<dbReference type="EMBL" id="JADHEI010000050">
    <property type="protein sequence ID" value="MBF2735695.1"/>
    <property type="molecule type" value="Genomic_DNA"/>
</dbReference>
<evidence type="ECO:0000259" key="16">
    <source>
        <dbReference type="PROSITE" id="PS50860"/>
    </source>
</evidence>
<keyword evidence="12" id="KW-0648">Protein biosynthesis</keyword>
<dbReference type="InterPro" id="IPR012947">
    <property type="entry name" value="tRNA_SAD"/>
</dbReference>
<dbReference type="Pfam" id="PF01411">
    <property type="entry name" value="tRNA-synt_2c"/>
    <property type="match status" value="1"/>
</dbReference>
<dbReference type="GO" id="GO:0004813">
    <property type="term" value="F:alanine-tRNA ligase activity"/>
    <property type="evidence" value="ECO:0007669"/>
    <property type="project" value="UniProtKB-UniRule"/>
</dbReference>
<keyword evidence="18" id="KW-1185">Reference proteome</keyword>
<dbReference type="NCBIfam" id="TIGR00344">
    <property type="entry name" value="alaS"/>
    <property type="match status" value="1"/>
</dbReference>
<dbReference type="Gene3D" id="3.30.930.10">
    <property type="entry name" value="Bira Bifunctional Protein, Domain 2"/>
    <property type="match status" value="1"/>
</dbReference>
<dbReference type="SMART" id="SM00863">
    <property type="entry name" value="tRNA_SAD"/>
    <property type="match status" value="1"/>
</dbReference>
<dbReference type="FunFam" id="3.30.930.10:FF:000004">
    <property type="entry name" value="Alanine--tRNA ligase"/>
    <property type="match status" value="1"/>
</dbReference>
<dbReference type="InterPro" id="IPR018162">
    <property type="entry name" value="Ala-tRNA-ligase_IIc_anticod-bd"/>
</dbReference>
<feature type="coiled-coil region" evidence="15">
    <location>
        <begin position="751"/>
        <end position="783"/>
    </location>
</feature>
<dbReference type="GO" id="GO:0005829">
    <property type="term" value="C:cytosol"/>
    <property type="evidence" value="ECO:0007669"/>
    <property type="project" value="TreeGrafter"/>
</dbReference>
<evidence type="ECO:0000256" key="11">
    <source>
        <dbReference type="ARBA" id="ARBA00022884"/>
    </source>
</evidence>
<evidence type="ECO:0000313" key="17">
    <source>
        <dbReference type="EMBL" id="MBF2735695.1"/>
    </source>
</evidence>
<dbReference type="GO" id="GO:0006419">
    <property type="term" value="P:alanyl-tRNA aminoacylation"/>
    <property type="evidence" value="ECO:0007669"/>
    <property type="project" value="UniProtKB-UniRule"/>
</dbReference>
<gene>
    <name evidence="17" type="primary">alaS</name>
    <name evidence="17" type="ORF">ISN26_06445</name>
</gene>
<dbReference type="AlphaFoldDB" id="A0A930UD38"/>
<dbReference type="PRINTS" id="PR00980">
    <property type="entry name" value="TRNASYNTHALA"/>
</dbReference>
<dbReference type="SUPFAM" id="SSF50447">
    <property type="entry name" value="Translation proteins"/>
    <property type="match status" value="1"/>
</dbReference>
<organism evidence="17 18">
    <name type="scientific">Candidatus Amphirhobacter heronislandensis</name>
    <dbReference type="NCBI Taxonomy" id="1732024"/>
    <lineage>
        <taxon>Bacteria</taxon>
        <taxon>Pseudomonadati</taxon>
        <taxon>Pseudomonadota</taxon>
        <taxon>Gammaproteobacteria</taxon>
        <taxon>Candidatus Tethybacterales</taxon>
        <taxon>Candidatus Tethybacteraceae</taxon>
        <taxon>Candidatus Amphirhobacter</taxon>
    </lineage>
</organism>
<keyword evidence="9" id="KW-0862">Zinc</keyword>
<dbReference type="FunFam" id="3.30.980.10:FF:000004">
    <property type="entry name" value="Alanine--tRNA ligase, cytoplasmic"/>
    <property type="match status" value="1"/>
</dbReference>
<keyword evidence="11" id="KW-0694">RNA-binding</keyword>
<dbReference type="Proteomes" id="UP000604381">
    <property type="component" value="Unassembled WGS sequence"/>
</dbReference>
<dbReference type="EC" id="6.1.1.7" evidence="3 14"/>
<feature type="non-terminal residue" evidence="17">
    <location>
        <position position="792"/>
    </location>
</feature>
<keyword evidence="7" id="KW-0479">Metal-binding</keyword>
<dbReference type="InterPro" id="IPR009000">
    <property type="entry name" value="Transl_B-barrel_sf"/>
</dbReference>
<keyword evidence="8" id="KW-0547">Nucleotide-binding</keyword>
<proteinExistence type="inferred from homology"/>
<accession>A0A930UD38</accession>
<evidence type="ECO:0000256" key="6">
    <source>
        <dbReference type="ARBA" id="ARBA00022598"/>
    </source>
</evidence>
<evidence type="ECO:0000256" key="15">
    <source>
        <dbReference type="SAM" id="Coils"/>
    </source>
</evidence>
<name>A0A930UD38_9GAMM</name>
<dbReference type="Gene3D" id="3.30.980.10">
    <property type="entry name" value="Threonyl-trna Synthetase, Chain A, domain 2"/>
    <property type="match status" value="1"/>
</dbReference>
<evidence type="ECO:0000256" key="1">
    <source>
        <dbReference type="ARBA" id="ARBA00001947"/>
    </source>
</evidence>
<dbReference type="SUPFAM" id="SSF101353">
    <property type="entry name" value="Putative anticodon-binding domain of alanyl-tRNA synthetase (AlaRS)"/>
    <property type="match status" value="1"/>
</dbReference>
<comment type="caution">
    <text evidence="17">The sequence shown here is derived from an EMBL/GenBank/DDBJ whole genome shotgun (WGS) entry which is preliminary data.</text>
</comment>
<evidence type="ECO:0000256" key="13">
    <source>
        <dbReference type="ARBA" id="ARBA00023146"/>
    </source>
</evidence>
<dbReference type="InterPro" id="IPR045864">
    <property type="entry name" value="aa-tRNA-synth_II/BPL/LPL"/>
</dbReference>
<evidence type="ECO:0000256" key="14">
    <source>
        <dbReference type="NCBIfam" id="TIGR00344"/>
    </source>
</evidence>
<dbReference type="GO" id="GO:0000049">
    <property type="term" value="F:tRNA binding"/>
    <property type="evidence" value="ECO:0007669"/>
    <property type="project" value="UniProtKB-KW"/>
</dbReference>
<evidence type="ECO:0000313" key="18">
    <source>
        <dbReference type="Proteomes" id="UP000604381"/>
    </source>
</evidence>
<dbReference type="InterPro" id="IPR023033">
    <property type="entry name" value="Ala_tRNA_ligase_euk/bac"/>
</dbReference>
<protein>
    <recommendedName>
        <fullName evidence="4 14">Alanine--tRNA ligase</fullName>
        <ecNumber evidence="3 14">6.1.1.7</ecNumber>
    </recommendedName>
</protein>
<keyword evidence="6 17" id="KW-0436">Ligase</keyword>
<feature type="domain" description="Alanyl-transfer RNA synthetases family profile" evidence="16">
    <location>
        <begin position="1"/>
        <end position="728"/>
    </location>
</feature>
<dbReference type="GO" id="GO:0046872">
    <property type="term" value="F:metal ion binding"/>
    <property type="evidence" value="ECO:0007669"/>
    <property type="project" value="UniProtKB-KW"/>
</dbReference>
<evidence type="ECO:0000256" key="10">
    <source>
        <dbReference type="ARBA" id="ARBA00022840"/>
    </source>
</evidence>
<sequence>MDSNEIRERFLAFFARHGHERVASSPLVPGDDPTLTFTNAGMVQFKDVFLGFDKRPYTTAATSQRCLRAGGKHNDLENVGYTSRHHTFFEMLGNFSFGDYFKERAIPLAWELLTADPADGGYGLAPEQLWVTVFGGGKLFGPDSPAVPADEDAAALWRETLMKAGFSAAEAERRITRIPTTDNFWMMGETGPCGPCSEIFYNRDPKATRFEGEDEAKADDCVEIWNLVFMQFNRDGEGVLHDLPAPCVDTGMGLERLCAVLQAKPSNYDTDLFTPLLAAAKKAVEDAGGEAPADSASLRVLADHIRAAAFLVADRVLPSNEGRGYVLRRIIRRALRHGHQLGATKPFFASLAAPLAELMAAAHPEIAQRLEQVTAALAREEERFAKTLHDGMRLLQKRTGDGGGIDGATAFMLYDTYGFPADLTASYARDHGLSVDMEGFEKELAKQQARSRAASGFKVDLQAVGYDGPATVFERDPAKEASGEVLALYDEAGAPVEVLAEGDAGLAVLSATGFYAEAGGQVGDRGVLRGAGGEQAEVITTVKVRGDVHGHQVRVVAGELRRKAELAGQIDRERRTAVCRAHSATHLLHEALRRVLGDHVEQRGSLVEGDRLRFDFVQEQALSDEQLADVEALVCRQALANAPVVIEELPYPEAIDRGAKALFGEKYGSVVRMVQIDPDFSIELCGGTHVGSASEIGQLFIRADEAVAAGIRRIEAHAGFATQRELRERAALVQGLERLLKKPGPALLEEVAALRGQVQELQKAGAKAEQAALQEKLAQLHRERGGAKRFVA</sequence>
<dbReference type="HAMAP" id="MF_00036_B">
    <property type="entry name" value="Ala_tRNA_synth_B"/>
    <property type="match status" value="1"/>
</dbReference>
<evidence type="ECO:0000256" key="2">
    <source>
        <dbReference type="ARBA" id="ARBA00008226"/>
    </source>
</evidence>
<dbReference type="InterPro" id="IPR002318">
    <property type="entry name" value="Ala-tRNA-lgiase_IIc"/>
</dbReference>
<dbReference type="SUPFAM" id="SSF55681">
    <property type="entry name" value="Class II aaRS and biotin synthetases"/>
    <property type="match status" value="1"/>
</dbReference>
<evidence type="ECO:0000256" key="4">
    <source>
        <dbReference type="ARBA" id="ARBA00017959"/>
    </source>
</evidence>
<dbReference type="GO" id="GO:0002161">
    <property type="term" value="F:aminoacyl-tRNA deacylase activity"/>
    <property type="evidence" value="ECO:0007669"/>
    <property type="project" value="TreeGrafter"/>
</dbReference>
<comment type="similarity">
    <text evidence="2">Belongs to the class-II aminoacyl-tRNA synthetase family.</text>
</comment>
<dbReference type="InterPro" id="IPR018164">
    <property type="entry name" value="Ala-tRNA-synth_IIc_N"/>
</dbReference>
<keyword evidence="10" id="KW-0067">ATP-binding</keyword>
<dbReference type="GO" id="GO:0005524">
    <property type="term" value="F:ATP binding"/>
    <property type="evidence" value="ECO:0007669"/>
    <property type="project" value="UniProtKB-KW"/>
</dbReference>
<dbReference type="InterPro" id="IPR050058">
    <property type="entry name" value="Ala-tRNA_ligase"/>
</dbReference>
<dbReference type="SUPFAM" id="SSF55186">
    <property type="entry name" value="ThrRS/AlaRS common domain"/>
    <property type="match status" value="1"/>
</dbReference>
<dbReference type="GO" id="GO:0045892">
    <property type="term" value="P:negative regulation of DNA-templated transcription"/>
    <property type="evidence" value="ECO:0007669"/>
    <property type="project" value="TreeGrafter"/>
</dbReference>
<dbReference type="Gene3D" id="3.30.54.20">
    <property type="match status" value="1"/>
</dbReference>
<reference evidence="17" key="1">
    <citation type="submission" date="2020-10" db="EMBL/GenBank/DDBJ databases">
        <title>An improved Amphimedon queenslandica hologenome assembly reveals how three proteobacterial symbionts can extend the metabolic phenotypic of their marine sponge host.</title>
        <authorList>
            <person name="Degnan B."/>
            <person name="Degnan S."/>
            <person name="Xiang X."/>
        </authorList>
    </citation>
    <scope>NUCLEOTIDE SEQUENCE</scope>
    <source>
        <strain evidence="17">AqS2</strain>
    </source>
</reference>
<dbReference type="PANTHER" id="PTHR11777">
    <property type="entry name" value="ALANYL-TRNA SYNTHETASE"/>
    <property type="match status" value="1"/>
</dbReference>
<dbReference type="Gene3D" id="2.40.30.130">
    <property type="match status" value="1"/>
</dbReference>
<comment type="cofactor">
    <cofactor evidence="1">
        <name>Zn(2+)</name>
        <dbReference type="ChEBI" id="CHEBI:29105"/>
    </cofactor>
</comment>
<evidence type="ECO:0000256" key="7">
    <source>
        <dbReference type="ARBA" id="ARBA00022723"/>
    </source>
</evidence>
<evidence type="ECO:0000256" key="9">
    <source>
        <dbReference type="ARBA" id="ARBA00022833"/>
    </source>
</evidence>
<evidence type="ECO:0000256" key="3">
    <source>
        <dbReference type="ARBA" id="ARBA00013168"/>
    </source>
</evidence>
<dbReference type="Pfam" id="PF07973">
    <property type="entry name" value="tRNA_SAD"/>
    <property type="match status" value="1"/>
</dbReference>
<evidence type="ECO:0000256" key="5">
    <source>
        <dbReference type="ARBA" id="ARBA00022555"/>
    </source>
</evidence>
<dbReference type="InterPro" id="IPR018165">
    <property type="entry name" value="Ala-tRNA-synth_IIc_core"/>
</dbReference>